<dbReference type="GO" id="GO:0008270">
    <property type="term" value="F:zinc ion binding"/>
    <property type="evidence" value="ECO:0007669"/>
    <property type="project" value="InterPro"/>
</dbReference>
<dbReference type="GO" id="GO:0098636">
    <property type="term" value="C:protein complex involved in cell adhesion"/>
    <property type="evidence" value="ECO:0007669"/>
    <property type="project" value="TreeGrafter"/>
</dbReference>
<organism evidence="2 3">
    <name type="scientific">Fusarium longipes</name>
    <dbReference type="NCBI Taxonomy" id="694270"/>
    <lineage>
        <taxon>Eukaryota</taxon>
        <taxon>Fungi</taxon>
        <taxon>Dikarya</taxon>
        <taxon>Ascomycota</taxon>
        <taxon>Pezizomycotina</taxon>
        <taxon>Sordariomycetes</taxon>
        <taxon>Hypocreomycetidae</taxon>
        <taxon>Hypocreales</taxon>
        <taxon>Nectriaceae</taxon>
        <taxon>Fusarium</taxon>
    </lineage>
</organism>
<dbReference type="SUPFAM" id="SSF141086">
    <property type="entry name" value="Agglutinin HPA-like"/>
    <property type="match status" value="3"/>
</dbReference>
<sequence>MSEIQICTVMPVPNDLRGQADTLSIQENPKNGHQLTAGGEILGANNPAGLALPVGSMWRNNRIVRVKILNGSDKIKRKIQQYATKWNEFSGVTFEFVNDDDAEIRVNVDDSNASWSYIGTDCLGIPKTQPTMNYGWLTDSTTEAEFSRVITHEFGHALGCIHEHQSPAGGIPWNKEAAYDYYQRTNGWTREMVDRNIFQAYSLDSTRFSELDKGSIMMYAIPKSLTTNGFFTEWNTVLSSTDKEFIGGVYPKGGNPITGTKTKTAVATFNTMEVRPWDKPQHDNSRRVKYSQSFDKPPRAALGLNWLDIGKNANIRIDASADAIGNDSAVFKLNSWADTTLYSAGCIGLEVTQDDPDFQMGKFSTTDDHPWNVPQEKTSRKINFDRPYPSPPKVVIWLSQLDMDKNKNWRVDATATDITTTGFTLNLNTWADTTLYAASAHWIAYPSNKANVTSGRFSIADIRPWDQPRLQNTARVNFPGDTFSKPPMVLIGLNNLDIDYRQNLRIKLGATSISEDGMDWHIDSWADTTLYSASASYIALA</sequence>
<dbReference type="STRING" id="694270.A0A395T3R8"/>
<dbReference type="SMART" id="SM00235">
    <property type="entry name" value="ZnMc"/>
    <property type="match status" value="1"/>
</dbReference>
<dbReference type="CDD" id="cd04327">
    <property type="entry name" value="ZnMc_MMP_like_3"/>
    <property type="match status" value="1"/>
</dbReference>
<dbReference type="GO" id="GO:0070492">
    <property type="term" value="F:oligosaccharide binding"/>
    <property type="evidence" value="ECO:0007669"/>
    <property type="project" value="TreeGrafter"/>
</dbReference>
<dbReference type="Gene3D" id="2.60.40.2080">
    <property type="match status" value="3"/>
</dbReference>
<evidence type="ECO:0000259" key="1">
    <source>
        <dbReference type="SMART" id="SM00235"/>
    </source>
</evidence>
<dbReference type="GO" id="GO:0098609">
    <property type="term" value="P:cell-cell adhesion"/>
    <property type="evidence" value="ECO:0007669"/>
    <property type="project" value="TreeGrafter"/>
</dbReference>
<accession>A0A395T3R8</accession>
<dbReference type="InterPro" id="IPR037221">
    <property type="entry name" value="H-type_lectin_dom_sf"/>
</dbReference>
<dbReference type="Pfam" id="PF01400">
    <property type="entry name" value="Astacin"/>
    <property type="match status" value="1"/>
</dbReference>
<dbReference type="InterPro" id="IPR006026">
    <property type="entry name" value="Peptidase_Metallo"/>
</dbReference>
<dbReference type="OrthoDB" id="291007at2759"/>
<protein>
    <recommendedName>
        <fullName evidence="1">Peptidase metallopeptidase domain-containing protein</fullName>
    </recommendedName>
</protein>
<keyword evidence="3" id="KW-1185">Reference proteome</keyword>
<dbReference type="Gene3D" id="3.40.390.10">
    <property type="entry name" value="Collagenase (Catalytic Domain)"/>
    <property type="match status" value="1"/>
</dbReference>
<comment type="caution">
    <text evidence="2">The sequence shown here is derived from an EMBL/GenBank/DDBJ whole genome shotgun (WGS) entry which is preliminary data.</text>
</comment>
<dbReference type="Pfam" id="PF09458">
    <property type="entry name" value="H_lectin"/>
    <property type="match status" value="3"/>
</dbReference>
<dbReference type="GO" id="GO:0009986">
    <property type="term" value="C:cell surface"/>
    <property type="evidence" value="ECO:0007669"/>
    <property type="project" value="TreeGrafter"/>
</dbReference>
<dbReference type="InterPro" id="IPR019019">
    <property type="entry name" value="H-type_lectin_domain"/>
</dbReference>
<dbReference type="PANTHER" id="PTHR46938">
    <property type="entry name" value="DISCOIDIN-1 SUBUNIT A-RELATED-RELATED"/>
    <property type="match status" value="1"/>
</dbReference>
<dbReference type="GO" id="GO:0046871">
    <property type="term" value="F:N-acetylgalactosamine binding"/>
    <property type="evidence" value="ECO:0007669"/>
    <property type="project" value="TreeGrafter"/>
</dbReference>
<dbReference type="GO" id="GO:0004222">
    <property type="term" value="F:metalloendopeptidase activity"/>
    <property type="evidence" value="ECO:0007669"/>
    <property type="project" value="InterPro"/>
</dbReference>
<dbReference type="GO" id="GO:0030247">
    <property type="term" value="F:polysaccharide binding"/>
    <property type="evidence" value="ECO:0007669"/>
    <property type="project" value="TreeGrafter"/>
</dbReference>
<dbReference type="SUPFAM" id="SSF55486">
    <property type="entry name" value="Metalloproteases ('zincins'), catalytic domain"/>
    <property type="match status" value="1"/>
</dbReference>
<gene>
    <name evidence="2" type="ORF">FLONG3_2518</name>
</gene>
<dbReference type="InterPro" id="IPR001506">
    <property type="entry name" value="Peptidase_M12A"/>
</dbReference>
<feature type="domain" description="Peptidase metallopeptidase" evidence="1">
    <location>
        <begin position="54"/>
        <end position="203"/>
    </location>
</feature>
<dbReference type="GO" id="GO:0006508">
    <property type="term" value="P:proteolysis"/>
    <property type="evidence" value="ECO:0007669"/>
    <property type="project" value="InterPro"/>
</dbReference>
<dbReference type="EMBL" id="PXOG01000049">
    <property type="protein sequence ID" value="RGP79363.1"/>
    <property type="molecule type" value="Genomic_DNA"/>
</dbReference>
<dbReference type="AlphaFoldDB" id="A0A395T3R8"/>
<evidence type="ECO:0000313" key="2">
    <source>
        <dbReference type="EMBL" id="RGP79363.1"/>
    </source>
</evidence>
<dbReference type="InterPro" id="IPR024079">
    <property type="entry name" value="MetalloPept_cat_dom_sf"/>
</dbReference>
<dbReference type="InterPro" id="IPR052487">
    <property type="entry name" value="Galactose-binding_lectin"/>
</dbReference>
<reference evidence="2 3" key="1">
    <citation type="journal article" date="2018" name="PLoS Pathog.">
        <title>Evolution of structural diversity of trichothecenes, a family of toxins produced by plant pathogenic and entomopathogenic fungi.</title>
        <authorList>
            <person name="Proctor R.H."/>
            <person name="McCormick S.P."/>
            <person name="Kim H.S."/>
            <person name="Cardoza R.E."/>
            <person name="Stanley A.M."/>
            <person name="Lindo L."/>
            <person name="Kelly A."/>
            <person name="Brown D.W."/>
            <person name="Lee T."/>
            <person name="Vaughan M.M."/>
            <person name="Alexander N.J."/>
            <person name="Busman M."/>
            <person name="Gutierrez S."/>
        </authorList>
    </citation>
    <scope>NUCLEOTIDE SEQUENCE [LARGE SCALE GENOMIC DNA]</scope>
    <source>
        <strain evidence="2 3">NRRL 20695</strain>
    </source>
</reference>
<dbReference type="Proteomes" id="UP000266234">
    <property type="component" value="Unassembled WGS sequence"/>
</dbReference>
<name>A0A395T3R8_9HYPO</name>
<proteinExistence type="predicted"/>
<evidence type="ECO:0000313" key="3">
    <source>
        <dbReference type="Proteomes" id="UP000266234"/>
    </source>
</evidence>